<keyword evidence="3" id="KW-0862">Zinc</keyword>
<dbReference type="Pfam" id="PF00226">
    <property type="entry name" value="DnaJ"/>
    <property type="match status" value="1"/>
</dbReference>
<dbReference type="SMART" id="SM00271">
    <property type="entry name" value="DnaJ"/>
    <property type="match status" value="1"/>
</dbReference>
<gene>
    <name evidence="7" type="ORF">L228DRAFT_202389</name>
</gene>
<evidence type="ECO:0000256" key="3">
    <source>
        <dbReference type="ARBA" id="ARBA00022833"/>
    </source>
</evidence>
<evidence type="ECO:0000259" key="5">
    <source>
        <dbReference type="PROSITE" id="PS50076"/>
    </source>
</evidence>
<evidence type="ECO:0000259" key="6">
    <source>
        <dbReference type="PROSITE" id="PS50157"/>
    </source>
</evidence>
<dbReference type="SUPFAM" id="SSF57667">
    <property type="entry name" value="beta-beta-alpha zinc fingers"/>
    <property type="match status" value="1"/>
</dbReference>
<dbReference type="OrthoDB" id="5894at2759"/>
<dbReference type="PRINTS" id="PR00625">
    <property type="entry name" value="JDOMAIN"/>
</dbReference>
<dbReference type="STRING" id="1328760.A0A164ZB41"/>
<dbReference type="SMART" id="SM00451">
    <property type="entry name" value="ZnF_U1"/>
    <property type="match status" value="1"/>
</dbReference>
<dbReference type="SMART" id="SM00355">
    <property type="entry name" value="ZnF_C2H2"/>
    <property type="match status" value="1"/>
</dbReference>
<evidence type="ECO:0000256" key="4">
    <source>
        <dbReference type="PROSITE-ProRule" id="PRU00042"/>
    </source>
</evidence>
<dbReference type="GeneID" id="28894781"/>
<keyword evidence="8" id="KW-1185">Reference proteome</keyword>
<dbReference type="PANTHER" id="PTHR44029:SF1">
    <property type="entry name" value="DNAJ HOMOLOG SUBFAMILY C MEMBER 21"/>
    <property type="match status" value="1"/>
</dbReference>
<evidence type="ECO:0000256" key="1">
    <source>
        <dbReference type="ARBA" id="ARBA00022723"/>
    </source>
</evidence>
<dbReference type="GO" id="GO:0005737">
    <property type="term" value="C:cytoplasm"/>
    <property type="evidence" value="ECO:0007669"/>
    <property type="project" value="TreeGrafter"/>
</dbReference>
<dbReference type="GO" id="GO:0008270">
    <property type="term" value="F:zinc ion binding"/>
    <property type="evidence" value="ECO:0007669"/>
    <property type="project" value="UniProtKB-KW"/>
</dbReference>
<dbReference type="InterPro" id="IPR018253">
    <property type="entry name" value="DnaJ_domain_CS"/>
</dbReference>
<dbReference type="InterPro" id="IPR001623">
    <property type="entry name" value="DnaJ_domain"/>
</dbReference>
<dbReference type="EMBL" id="KV407469">
    <property type="protein sequence ID" value="KZF18887.1"/>
    <property type="molecule type" value="Genomic_DNA"/>
</dbReference>
<dbReference type="InterPro" id="IPR022755">
    <property type="entry name" value="Znf_C2H2_jaz"/>
</dbReference>
<dbReference type="PANTHER" id="PTHR44029">
    <property type="entry name" value="DNAJ HOMOLOG SUBFAMILY C MEMBER 21"/>
    <property type="match status" value="1"/>
</dbReference>
<dbReference type="AlphaFoldDB" id="A0A164ZB41"/>
<dbReference type="PROSITE" id="PS00028">
    <property type="entry name" value="ZINC_FINGER_C2H2_1"/>
    <property type="match status" value="1"/>
</dbReference>
<sequence length="337" mass="39440">MKTCYYELLGVERGASGDEIKKAYRKKALELHPDRNYDDVEKATNLFAEVQSAYEVLSDPQERAWYDSHRDVILRGGEEGLERHYEYDIPVTTADDLNSLLMRLNGRIEFSDSSKGFFGVLRNIFDNLAWEEEAASQWEGLDPTDYPSFGYAADTYDESVRNFYSAWGGFSTKKSFAWKDRYRYSEAPDRRVRRMMEKENRKLRDEGVREFNDTVRSLVAFSRKRDPRYTPNSQTAEQRQQLLRDAALAQAARSRAANLERLKEHIEPEWSQSRGEDDIEIESEIEEGADNEQEMIYECVACNKTFKSENQLQAHEKSKKHVKAVRQLRKQMEKEDQ</sequence>
<dbReference type="InterPro" id="IPR036869">
    <property type="entry name" value="J_dom_sf"/>
</dbReference>
<dbReference type="GO" id="GO:0003676">
    <property type="term" value="F:nucleic acid binding"/>
    <property type="evidence" value="ECO:0007669"/>
    <property type="project" value="InterPro"/>
</dbReference>
<evidence type="ECO:0000313" key="8">
    <source>
        <dbReference type="Proteomes" id="UP000076632"/>
    </source>
</evidence>
<dbReference type="Proteomes" id="UP000076632">
    <property type="component" value="Unassembled WGS sequence"/>
</dbReference>
<dbReference type="FunCoup" id="A0A164ZB41">
    <property type="interactions" value="863"/>
</dbReference>
<dbReference type="Gene3D" id="1.10.287.110">
    <property type="entry name" value="DnaJ domain"/>
    <property type="match status" value="1"/>
</dbReference>
<dbReference type="InterPro" id="IPR036236">
    <property type="entry name" value="Znf_C2H2_sf"/>
</dbReference>
<evidence type="ECO:0000313" key="7">
    <source>
        <dbReference type="EMBL" id="KZF18887.1"/>
    </source>
</evidence>
<feature type="non-terminal residue" evidence="7">
    <location>
        <position position="337"/>
    </location>
</feature>
<dbReference type="PROSITE" id="PS50157">
    <property type="entry name" value="ZINC_FINGER_C2H2_2"/>
    <property type="match status" value="1"/>
</dbReference>
<organism evidence="7 8">
    <name type="scientific">Xylona heveae (strain CBS 132557 / TC161)</name>
    <dbReference type="NCBI Taxonomy" id="1328760"/>
    <lineage>
        <taxon>Eukaryota</taxon>
        <taxon>Fungi</taxon>
        <taxon>Dikarya</taxon>
        <taxon>Ascomycota</taxon>
        <taxon>Pezizomycotina</taxon>
        <taxon>Xylonomycetes</taxon>
        <taxon>Xylonales</taxon>
        <taxon>Xylonaceae</taxon>
        <taxon>Xylona</taxon>
    </lineage>
</organism>
<dbReference type="InterPro" id="IPR013087">
    <property type="entry name" value="Znf_C2H2_type"/>
</dbReference>
<dbReference type="Pfam" id="PF12171">
    <property type="entry name" value="zf-C2H2_jaz"/>
    <property type="match status" value="1"/>
</dbReference>
<dbReference type="RefSeq" id="XP_018184442.1">
    <property type="nucleotide sequence ID" value="XM_018329644.1"/>
</dbReference>
<dbReference type="SUPFAM" id="SSF46565">
    <property type="entry name" value="Chaperone J-domain"/>
    <property type="match status" value="1"/>
</dbReference>
<proteinExistence type="predicted"/>
<dbReference type="InParanoid" id="A0A164ZB41"/>
<accession>A0A164ZB41</accession>
<protein>
    <submittedName>
        <fullName evidence="7">DnaJ-domain-containing protein</fullName>
    </submittedName>
</protein>
<dbReference type="Gene3D" id="3.30.160.60">
    <property type="entry name" value="Classic Zinc Finger"/>
    <property type="match status" value="1"/>
</dbReference>
<dbReference type="InterPro" id="IPR003604">
    <property type="entry name" value="Matrin/U1-like-C_Znf_C2H2"/>
</dbReference>
<name>A0A164ZB41_XYLHT</name>
<dbReference type="PROSITE" id="PS50076">
    <property type="entry name" value="DNAJ_2"/>
    <property type="match status" value="1"/>
</dbReference>
<feature type="domain" description="J" evidence="5">
    <location>
        <begin position="4"/>
        <end position="70"/>
    </location>
</feature>
<feature type="domain" description="C2H2-type" evidence="6">
    <location>
        <begin position="297"/>
        <end position="321"/>
    </location>
</feature>
<dbReference type="InterPro" id="IPR051964">
    <property type="entry name" value="Chaperone_stress_response"/>
</dbReference>
<keyword evidence="2 4" id="KW-0863">Zinc-finger</keyword>
<dbReference type="FunFam" id="1.10.287.110:FF:000046">
    <property type="entry name" value="dnaJ homolog subfamily C member 21"/>
    <property type="match status" value="1"/>
</dbReference>
<evidence type="ECO:0000256" key="2">
    <source>
        <dbReference type="ARBA" id="ARBA00022771"/>
    </source>
</evidence>
<dbReference type="CDD" id="cd06257">
    <property type="entry name" value="DnaJ"/>
    <property type="match status" value="1"/>
</dbReference>
<dbReference type="Pfam" id="PF21884">
    <property type="entry name" value="ZUO1-like_ZHD"/>
    <property type="match status" value="1"/>
</dbReference>
<reference evidence="7 8" key="1">
    <citation type="journal article" date="2016" name="Fungal Biol.">
        <title>The genome of Xylona heveae provides a window into fungal endophytism.</title>
        <authorList>
            <person name="Gazis R."/>
            <person name="Kuo A."/>
            <person name="Riley R."/>
            <person name="LaButti K."/>
            <person name="Lipzen A."/>
            <person name="Lin J."/>
            <person name="Amirebrahimi M."/>
            <person name="Hesse C.N."/>
            <person name="Spatafora J.W."/>
            <person name="Henrissat B."/>
            <person name="Hainaut M."/>
            <person name="Grigoriev I.V."/>
            <person name="Hibbett D.S."/>
        </authorList>
    </citation>
    <scope>NUCLEOTIDE SEQUENCE [LARGE SCALE GENOMIC DNA]</scope>
    <source>
        <strain evidence="7 8">TC161</strain>
    </source>
</reference>
<dbReference type="InterPro" id="IPR054076">
    <property type="entry name" value="ZUO1-like_ZHD"/>
</dbReference>
<dbReference type="OMA" id="RANHEES"/>
<dbReference type="PROSITE" id="PS00636">
    <property type="entry name" value="DNAJ_1"/>
    <property type="match status" value="1"/>
</dbReference>
<keyword evidence="1" id="KW-0479">Metal-binding</keyword>